<evidence type="ECO:0000256" key="3">
    <source>
        <dbReference type="ARBA" id="ARBA00022833"/>
    </source>
</evidence>
<name>A0AAD6N3H3_PENCN</name>
<dbReference type="SUPFAM" id="SSF51735">
    <property type="entry name" value="NAD(P)-binding Rossmann-fold domains"/>
    <property type="match status" value="1"/>
</dbReference>
<reference evidence="5" key="1">
    <citation type="journal article" date="2023" name="IMA Fungus">
        <title>Comparative genomic study of the Penicillium genus elucidates a diverse pangenome and 15 lateral gene transfer events.</title>
        <authorList>
            <person name="Petersen C."/>
            <person name="Sorensen T."/>
            <person name="Nielsen M.R."/>
            <person name="Sondergaard T.E."/>
            <person name="Sorensen J.L."/>
            <person name="Fitzpatrick D.A."/>
            <person name="Frisvad J.C."/>
            <person name="Nielsen K.L."/>
        </authorList>
    </citation>
    <scope>NUCLEOTIDE SEQUENCE</scope>
    <source>
        <strain evidence="5">IBT 15450</strain>
    </source>
</reference>
<protein>
    <recommendedName>
        <fullName evidence="4">Alcohol dehydrogenase-like C-terminal domain-containing protein</fullName>
    </recommendedName>
</protein>
<keyword evidence="6" id="KW-1185">Reference proteome</keyword>
<sequence length="182" mass="19300">MADIFPTGYFCASRFLNTLSAEEAKSSATAVAWCGPFGICAIATALTRYDTVFATWSHLAEAECLGAKTLLLTEEPGAAIEAATDGRGADDVLELVGTLDAMRLCLDILRPFGSIGSVGAQTETVALEGPVLDGKNVTIAWGRCPVHGIFEKALQTLGKVRDKMSFLGECSMKLEEAAEAYR</sequence>
<proteinExistence type="predicted"/>
<comment type="caution">
    <text evidence="5">The sequence shown here is derived from an EMBL/GenBank/DDBJ whole genome shotgun (WGS) entry which is preliminary data.</text>
</comment>
<dbReference type="PANTHER" id="PTHR42813">
    <property type="entry name" value="ZINC-TYPE ALCOHOL DEHYDROGENASE-LIKE"/>
    <property type="match status" value="1"/>
</dbReference>
<comment type="cofactor">
    <cofactor evidence="1">
        <name>Zn(2+)</name>
        <dbReference type="ChEBI" id="CHEBI:29105"/>
    </cofactor>
</comment>
<dbReference type="InterPro" id="IPR036291">
    <property type="entry name" value="NAD(P)-bd_dom_sf"/>
</dbReference>
<reference evidence="5" key="2">
    <citation type="submission" date="2023-01" db="EMBL/GenBank/DDBJ databases">
        <authorList>
            <person name="Petersen C."/>
        </authorList>
    </citation>
    <scope>NUCLEOTIDE SEQUENCE</scope>
    <source>
        <strain evidence="5">IBT 15450</strain>
    </source>
</reference>
<evidence type="ECO:0000256" key="1">
    <source>
        <dbReference type="ARBA" id="ARBA00001947"/>
    </source>
</evidence>
<dbReference type="EMBL" id="JAQJZL010000015">
    <property type="protein sequence ID" value="KAJ6027359.1"/>
    <property type="molecule type" value="Genomic_DNA"/>
</dbReference>
<evidence type="ECO:0000313" key="6">
    <source>
        <dbReference type="Proteomes" id="UP001219568"/>
    </source>
</evidence>
<dbReference type="Proteomes" id="UP001219568">
    <property type="component" value="Unassembled WGS sequence"/>
</dbReference>
<organism evidence="5 6">
    <name type="scientific">Penicillium canescens</name>
    <dbReference type="NCBI Taxonomy" id="5083"/>
    <lineage>
        <taxon>Eukaryota</taxon>
        <taxon>Fungi</taxon>
        <taxon>Dikarya</taxon>
        <taxon>Ascomycota</taxon>
        <taxon>Pezizomycotina</taxon>
        <taxon>Eurotiomycetes</taxon>
        <taxon>Eurotiomycetidae</taxon>
        <taxon>Eurotiales</taxon>
        <taxon>Aspergillaceae</taxon>
        <taxon>Penicillium</taxon>
    </lineage>
</organism>
<feature type="domain" description="Alcohol dehydrogenase-like C-terminal" evidence="4">
    <location>
        <begin position="58"/>
        <end position="140"/>
    </location>
</feature>
<dbReference type="Gene3D" id="3.40.50.720">
    <property type="entry name" value="NAD(P)-binding Rossmann-like Domain"/>
    <property type="match status" value="1"/>
</dbReference>
<dbReference type="Pfam" id="PF00107">
    <property type="entry name" value="ADH_zinc_N"/>
    <property type="match status" value="1"/>
</dbReference>
<accession>A0AAD6N3H3</accession>
<dbReference type="Gene3D" id="3.90.180.10">
    <property type="entry name" value="Medium-chain alcohol dehydrogenases, catalytic domain"/>
    <property type="match status" value="1"/>
</dbReference>
<evidence type="ECO:0000256" key="2">
    <source>
        <dbReference type="ARBA" id="ARBA00022723"/>
    </source>
</evidence>
<dbReference type="PANTHER" id="PTHR42813:SF2">
    <property type="entry name" value="DEHYDROGENASE, ZINC-CONTAINING, PUTATIVE (AFU_ORTHOLOGUE AFUA_2G02810)-RELATED"/>
    <property type="match status" value="1"/>
</dbReference>
<dbReference type="InterPro" id="IPR013149">
    <property type="entry name" value="ADH-like_C"/>
</dbReference>
<evidence type="ECO:0000313" key="5">
    <source>
        <dbReference type="EMBL" id="KAJ6027359.1"/>
    </source>
</evidence>
<dbReference type="GO" id="GO:0046872">
    <property type="term" value="F:metal ion binding"/>
    <property type="evidence" value="ECO:0007669"/>
    <property type="project" value="UniProtKB-KW"/>
</dbReference>
<evidence type="ECO:0000259" key="4">
    <source>
        <dbReference type="Pfam" id="PF00107"/>
    </source>
</evidence>
<gene>
    <name evidence="5" type="ORF">N7460_012176</name>
</gene>
<keyword evidence="3" id="KW-0862">Zinc</keyword>
<keyword evidence="2" id="KW-0479">Metal-binding</keyword>
<dbReference type="AlphaFoldDB" id="A0AAD6N3H3"/>